<comment type="subcellular location">
    <subcellularLocation>
        <location evidence="1">Membrane</location>
        <topology evidence="1">Single-pass type I membrane protein</topology>
    </subcellularLocation>
</comment>
<keyword evidence="3" id="KW-0812">Transmembrane</keyword>
<reference evidence="12 13" key="1">
    <citation type="journal article" date="2023" name="G3 (Bethesda)">
        <title>A chromosome-length genome assembly and annotation of blackberry (Rubus argutus, cv. 'Hillquist').</title>
        <authorList>
            <person name="Bruna T."/>
            <person name="Aryal R."/>
            <person name="Dudchenko O."/>
            <person name="Sargent D.J."/>
            <person name="Mead D."/>
            <person name="Buti M."/>
            <person name="Cavallini A."/>
            <person name="Hytonen T."/>
            <person name="Andres J."/>
            <person name="Pham M."/>
            <person name="Weisz D."/>
            <person name="Mascagni F."/>
            <person name="Usai G."/>
            <person name="Natali L."/>
            <person name="Bassil N."/>
            <person name="Fernandez G.E."/>
            <person name="Lomsadze A."/>
            <person name="Armour M."/>
            <person name="Olukolu B."/>
            <person name="Poorten T."/>
            <person name="Britton C."/>
            <person name="Davik J."/>
            <person name="Ashrafi H."/>
            <person name="Aiden E.L."/>
            <person name="Borodovsky M."/>
            <person name="Worthington M."/>
        </authorList>
    </citation>
    <scope>NUCLEOTIDE SEQUENCE [LARGE SCALE GENOMIC DNA]</scope>
    <source>
        <strain evidence="12">PI 553951</strain>
    </source>
</reference>
<sequence length="100" mass="11131">MSASGYDGAYPKVSSWKTTEGETSNCCSWDGVGCDDRTGRVIALDVSHSYLYGQIPQKLAQLTSLTYFNVSHNNLTGSIPQRVLISYIREHFIRGKLRIV</sequence>
<evidence type="ECO:0000256" key="9">
    <source>
        <dbReference type="ARBA" id="ARBA00023180"/>
    </source>
</evidence>
<organism evidence="12 13">
    <name type="scientific">Rubus argutus</name>
    <name type="common">Southern blackberry</name>
    <dbReference type="NCBI Taxonomy" id="59490"/>
    <lineage>
        <taxon>Eukaryota</taxon>
        <taxon>Viridiplantae</taxon>
        <taxon>Streptophyta</taxon>
        <taxon>Embryophyta</taxon>
        <taxon>Tracheophyta</taxon>
        <taxon>Spermatophyta</taxon>
        <taxon>Magnoliopsida</taxon>
        <taxon>eudicotyledons</taxon>
        <taxon>Gunneridae</taxon>
        <taxon>Pentapetalae</taxon>
        <taxon>rosids</taxon>
        <taxon>fabids</taxon>
        <taxon>Rosales</taxon>
        <taxon>Rosaceae</taxon>
        <taxon>Rosoideae</taxon>
        <taxon>Rosoideae incertae sedis</taxon>
        <taxon>Rubus</taxon>
    </lineage>
</organism>
<keyword evidence="9" id="KW-0325">Glycoprotein</keyword>
<keyword evidence="2" id="KW-0433">Leucine-rich repeat</keyword>
<keyword evidence="5" id="KW-0677">Repeat</keyword>
<comment type="caution">
    <text evidence="12">The sequence shown here is derived from an EMBL/GenBank/DDBJ whole genome shotgun (WGS) entry which is preliminary data.</text>
</comment>
<evidence type="ECO:0000256" key="2">
    <source>
        <dbReference type="ARBA" id="ARBA00022614"/>
    </source>
</evidence>
<name>A0AAW1VVE3_RUBAR</name>
<evidence type="ECO:0000256" key="4">
    <source>
        <dbReference type="ARBA" id="ARBA00022729"/>
    </source>
</evidence>
<dbReference type="GO" id="GO:0016020">
    <property type="term" value="C:membrane"/>
    <property type="evidence" value="ECO:0007669"/>
    <property type="project" value="UniProtKB-SubCell"/>
</dbReference>
<proteinExistence type="predicted"/>
<feature type="region of interest" description="Disordered" evidence="10">
    <location>
        <begin position="1"/>
        <end position="24"/>
    </location>
</feature>
<dbReference type="Pfam" id="PF00560">
    <property type="entry name" value="LRR_1"/>
    <property type="match status" value="1"/>
</dbReference>
<feature type="domain" description="Leucine-rich repeat-containing N-terminal plant-type" evidence="11">
    <location>
        <begin position="13"/>
        <end position="35"/>
    </location>
</feature>
<dbReference type="PANTHER" id="PTHR48061:SF12">
    <property type="entry name" value="DISEASE RESISTANCE LIKE PROTEIN"/>
    <property type="match status" value="1"/>
</dbReference>
<dbReference type="Gene3D" id="3.80.10.10">
    <property type="entry name" value="Ribonuclease Inhibitor"/>
    <property type="match status" value="1"/>
</dbReference>
<dbReference type="InterPro" id="IPR013210">
    <property type="entry name" value="LRR_N_plant-typ"/>
</dbReference>
<evidence type="ECO:0000256" key="3">
    <source>
        <dbReference type="ARBA" id="ARBA00022692"/>
    </source>
</evidence>
<keyword evidence="7" id="KW-0472">Membrane</keyword>
<dbReference type="InterPro" id="IPR001611">
    <property type="entry name" value="Leu-rich_rpt"/>
</dbReference>
<evidence type="ECO:0000256" key="8">
    <source>
        <dbReference type="ARBA" id="ARBA00023170"/>
    </source>
</evidence>
<dbReference type="AlphaFoldDB" id="A0AAW1VVE3"/>
<dbReference type="InterPro" id="IPR032675">
    <property type="entry name" value="LRR_dom_sf"/>
</dbReference>
<dbReference type="PANTHER" id="PTHR48061">
    <property type="entry name" value="LEUCINE-RICH REPEAT RECEPTOR PROTEIN KINASE EMS1-LIKE-RELATED"/>
    <property type="match status" value="1"/>
</dbReference>
<keyword evidence="4" id="KW-0732">Signal</keyword>
<dbReference type="SUPFAM" id="SSF52058">
    <property type="entry name" value="L domain-like"/>
    <property type="match status" value="1"/>
</dbReference>
<evidence type="ECO:0000259" key="11">
    <source>
        <dbReference type="Pfam" id="PF08263"/>
    </source>
</evidence>
<protein>
    <recommendedName>
        <fullName evidence="11">Leucine-rich repeat-containing N-terminal plant-type domain-containing protein</fullName>
    </recommendedName>
</protein>
<gene>
    <name evidence="12" type="ORF">M0R45_035694</name>
</gene>
<dbReference type="InterPro" id="IPR046956">
    <property type="entry name" value="RLP23-like"/>
</dbReference>
<evidence type="ECO:0000256" key="1">
    <source>
        <dbReference type="ARBA" id="ARBA00004479"/>
    </source>
</evidence>
<dbReference type="EMBL" id="JBEDUW010000007">
    <property type="protein sequence ID" value="KAK9911805.1"/>
    <property type="molecule type" value="Genomic_DNA"/>
</dbReference>
<feature type="compositionally biased region" description="Polar residues" evidence="10">
    <location>
        <begin position="15"/>
        <end position="24"/>
    </location>
</feature>
<evidence type="ECO:0000256" key="6">
    <source>
        <dbReference type="ARBA" id="ARBA00022989"/>
    </source>
</evidence>
<evidence type="ECO:0000256" key="5">
    <source>
        <dbReference type="ARBA" id="ARBA00022737"/>
    </source>
</evidence>
<dbReference type="Proteomes" id="UP001457282">
    <property type="component" value="Unassembled WGS sequence"/>
</dbReference>
<evidence type="ECO:0000256" key="10">
    <source>
        <dbReference type="SAM" id="MobiDB-lite"/>
    </source>
</evidence>
<accession>A0AAW1VVE3</accession>
<keyword evidence="13" id="KW-1185">Reference proteome</keyword>
<evidence type="ECO:0000256" key="7">
    <source>
        <dbReference type="ARBA" id="ARBA00023136"/>
    </source>
</evidence>
<evidence type="ECO:0000313" key="13">
    <source>
        <dbReference type="Proteomes" id="UP001457282"/>
    </source>
</evidence>
<dbReference type="Pfam" id="PF08263">
    <property type="entry name" value="LRRNT_2"/>
    <property type="match status" value="1"/>
</dbReference>
<keyword evidence="8" id="KW-0675">Receptor</keyword>
<keyword evidence="6" id="KW-1133">Transmembrane helix</keyword>
<evidence type="ECO:0000313" key="12">
    <source>
        <dbReference type="EMBL" id="KAK9911805.1"/>
    </source>
</evidence>